<gene>
    <name evidence="2" type="ORF">IEE83_26840</name>
</gene>
<keyword evidence="1" id="KW-0472">Membrane</keyword>
<dbReference type="Proteomes" id="UP000634134">
    <property type="component" value="Unassembled WGS sequence"/>
</dbReference>
<comment type="caution">
    <text evidence="2">The sequence shown here is derived from an EMBL/GenBank/DDBJ whole genome shotgun (WGS) entry which is preliminary data.</text>
</comment>
<keyword evidence="3" id="KW-1185">Reference proteome</keyword>
<proteinExistence type="predicted"/>
<name>A0ABR9WJ38_9BACT</name>
<accession>A0ABR9WJ38</accession>
<evidence type="ECO:0000256" key="1">
    <source>
        <dbReference type="SAM" id="Phobius"/>
    </source>
</evidence>
<reference evidence="3" key="1">
    <citation type="submission" date="2023-07" db="EMBL/GenBank/DDBJ databases">
        <title>Dyadobacter sp. nov 'subterranea' isolated from contaminted grondwater.</title>
        <authorList>
            <person name="Szabo I."/>
            <person name="Al-Omari J."/>
            <person name="Szerdahelyi S.G."/>
            <person name="Rado J."/>
        </authorList>
    </citation>
    <scope>NUCLEOTIDE SEQUENCE [LARGE SCALE GENOMIC DNA]</scope>
    <source>
        <strain evidence="3">UP-52</strain>
    </source>
</reference>
<evidence type="ECO:0000313" key="2">
    <source>
        <dbReference type="EMBL" id="MBE9465515.1"/>
    </source>
</evidence>
<evidence type="ECO:0000313" key="3">
    <source>
        <dbReference type="Proteomes" id="UP000634134"/>
    </source>
</evidence>
<keyword evidence="1" id="KW-0812">Transmembrane</keyword>
<sequence>MNDDFQETDSSQSDLWAKKKVLSAFLVAGILLGGAALYGEFIKSKDSSTKTETAVPYVYSVTDEYLGTYHGTQASYNLKNKYGSDMVVNGRYIRIAPIDFKLELKRDGEVNLVLTSLEDNQPNFYQGNYSFIVDRDGYLKLECNFSDGTTNPRYYLDINNVTKNTQAIKSGEPTVDLVKIL</sequence>
<keyword evidence="1" id="KW-1133">Transmembrane helix</keyword>
<protein>
    <submittedName>
        <fullName evidence="2">Uncharacterized protein</fullName>
    </submittedName>
</protein>
<dbReference type="EMBL" id="JACYGY010000002">
    <property type="protein sequence ID" value="MBE9465515.1"/>
    <property type="molecule type" value="Genomic_DNA"/>
</dbReference>
<feature type="transmembrane region" description="Helical" evidence="1">
    <location>
        <begin position="21"/>
        <end position="39"/>
    </location>
</feature>
<organism evidence="2 3">
    <name type="scientific">Dyadobacter subterraneus</name>
    <dbReference type="NCBI Taxonomy" id="2773304"/>
    <lineage>
        <taxon>Bacteria</taxon>
        <taxon>Pseudomonadati</taxon>
        <taxon>Bacteroidota</taxon>
        <taxon>Cytophagia</taxon>
        <taxon>Cytophagales</taxon>
        <taxon>Spirosomataceae</taxon>
        <taxon>Dyadobacter</taxon>
    </lineage>
</organism>